<comment type="caution">
    <text evidence="1">The sequence shown here is derived from an EMBL/GenBank/DDBJ whole genome shotgun (WGS) entry which is preliminary data.</text>
</comment>
<evidence type="ECO:0000313" key="1">
    <source>
        <dbReference type="EMBL" id="KKK64803.1"/>
    </source>
</evidence>
<proteinExistence type="predicted"/>
<protein>
    <submittedName>
        <fullName evidence="1">Uncharacterized protein</fullName>
    </submittedName>
</protein>
<name>A0A0F8X7K7_9ZZZZ</name>
<sequence length="64" mass="7007">MIPWLIEYLLERVDTSADSEIQELAGAEVKPVPGGFEIVLMDEEEGGPSGEVYLVQVTQPTRSS</sequence>
<reference evidence="1" key="1">
    <citation type="journal article" date="2015" name="Nature">
        <title>Complex archaea that bridge the gap between prokaryotes and eukaryotes.</title>
        <authorList>
            <person name="Spang A."/>
            <person name="Saw J.H."/>
            <person name="Jorgensen S.L."/>
            <person name="Zaremba-Niedzwiedzka K."/>
            <person name="Martijn J."/>
            <person name="Lind A.E."/>
            <person name="van Eijk R."/>
            <person name="Schleper C."/>
            <person name="Guy L."/>
            <person name="Ettema T.J."/>
        </authorList>
    </citation>
    <scope>NUCLEOTIDE SEQUENCE</scope>
</reference>
<dbReference type="EMBL" id="LAZR01060858">
    <property type="protein sequence ID" value="KKK64803.1"/>
    <property type="molecule type" value="Genomic_DNA"/>
</dbReference>
<feature type="non-terminal residue" evidence="1">
    <location>
        <position position="1"/>
    </location>
</feature>
<gene>
    <name evidence="1" type="ORF">LCGC14_2980550</name>
</gene>
<dbReference type="AlphaFoldDB" id="A0A0F8X7K7"/>
<organism evidence="1">
    <name type="scientific">marine sediment metagenome</name>
    <dbReference type="NCBI Taxonomy" id="412755"/>
    <lineage>
        <taxon>unclassified sequences</taxon>
        <taxon>metagenomes</taxon>
        <taxon>ecological metagenomes</taxon>
    </lineage>
</organism>
<accession>A0A0F8X7K7</accession>